<comment type="caution">
    <text evidence="1">The sequence shown here is derived from an EMBL/GenBank/DDBJ whole genome shotgun (WGS) entry which is preliminary data.</text>
</comment>
<accession>A0ACC0FSQ2</accession>
<name>A0ACC0FSQ2_9ERIC</name>
<dbReference type="EMBL" id="CM045770">
    <property type="protein sequence ID" value="KAI7991574.1"/>
    <property type="molecule type" value="Genomic_DNA"/>
</dbReference>
<evidence type="ECO:0000313" key="1">
    <source>
        <dbReference type="EMBL" id="KAI7991574.1"/>
    </source>
</evidence>
<dbReference type="Proteomes" id="UP001060215">
    <property type="component" value="Chromosome 13"/>
</dbReference>
<reference evidence="1 2" key="1">
    <citation type="journal article" date="2022" name="Plant J.">
        <title>Chromosome-level genome of Camellia lanceoleosa provides a valuable resource for understanding genome evolution and self-incompatibility.</title>
        <authorList>
            <person name="Gong W."/>
            <person name="Xiao S."/>
            <person name="Wang L."/>
            <person name="Liao Z."/>
            <person name="Chang Y."/>
            <person name="Mo W."/>
            <person name="Hu G."/>
            <person name="Li W."/>
            <person name="Zhao G."/>
            <person name="Zhu H."/>
            <person name="Hu X."/>
            <person name="Ji K."/>
            <person name="Xiang X."/>
            <person name="Song Q."/>
            <person name="Yuan D."/>
            <person name="Jin S."/>
            <person name="Zhang L."/>
        </authorList>
    </citation>
    <scope>NUCLEOTIDE SEQUENCE [LARGE SCALE GENOMIC DNA]</scope>
    <source>
        <strain evidence="1">SQ_2022a</strain>
    </source>
</reference>
<keyword evidence="2" id="KW-1185">Reference proteome</keyword>
<evidence type="ECO:0000313" key="2">
    <source>
        <dbReference type="Proteomes" id="UP001060215"/>
    </source>
</evidence>
<sequence length="383" mass="41453">MLITVGEVCCCCSSTSFGSLGFRQSSSRLPNSICRGSLAVPVPKKPTASGPTWNLGLRSNANSCEGSVFDPLGIDSDNSLGLSDSPWESVLSFLSQKFESTSSTRKEKPSSARGVAAAIEDTSIDFGDFFKGPLPGKFLKLLGYLALSRLGIYVPLGGVNREAFVGNLDQNSLLSTLDSFSGGGIGRLGICSLGIVPFINAQIVFQLLTQIYPKLQELQKREGEAGRKKILQYTRYASVGFAIVQAIGQVLYLRPYVDDFSTQWVLASVTLLTLGSVLTTYIGERISDLKLGNGTSLLIFTSIISYLPASFGRTVAEAFQDGNYIGLVAIIFSFFLLVLSIVYVQGFRKQRGKSQLIMPHDTLAELEGSRNLLTYPLRSIVQE</sequence>
<gene>
    <name evidence="1" type="ORF">LOK49_LG12G00025</name>
</gene>
<organism evidence="1 2">
    <name type="scientific">Camellia lanceoleosa</name>
    <dbReference type="NCBI Taxonomy" id="1840588"/>
    <lineage>
        <taxon>Eukaryota</taxon>
        <taxon>Viridiplantae</taxon>
        <taxon>Streptophyta</taxon>
        <taxon>Embryophyta</taxon>
        <taxon>Tracheophyta</taxon>
        <taxon>Spermatophyta</taxon>
        <taxon>Magnoliopsida</taxon>
        <taxon>eudicotyledons</taxon>
        <taxon>Gunneridae</taxon>
        <taxon>Pentapetalae</taxon>
        <taxon>asterids</taxon>
        <taxon>Ericales</taxon>
        <taxon>Theaceae</taxon>
        <taxon>Camellia</taxon>
    </lineage>
</organism>
<proteinExistence type="predicted"/>
<protein>
    <submittedName>
        <fullName evidence="1">Uncharacterized protein</fullName>
    </submittedName>
</protein>